<proteinExistence type="predicted"/>
<organism evidence="1 2">
    <name type="scientific">Azonexus hydrophilus</name>
    <dbReference type="NCBI Taxonomy" id="418702"/>
    <lineage>
        <taxon>Bacteria</taxon>
        <taxon>Pseudomonadati</taxon>
        <taxon>Pseudomonadota</taxon>
        <taxon>Betaproteobacteria</taxon>
        <taxon>Rhodocyclales</taxon>
        <taxon>Azonexaceae</taxon>
        <taxon>Azonexus</taxon>
    </lineage>
</organism>
<dbReference type="AlphaFoldDB" id="A0A1R1I773"/>
<reference evidence="1 2" key="1">
    <citation type="submission" date="2016-10" db="EMBL/GenBank/DDBJ databases">
        <title>Alkaliphiles isolated from bioreactors.</title>
        <authorList>
            <person name="Salah Z."/>
            <person name="Rout S.P."/>
            <person name="Humphreys P.N."/>
        </authorList>
    </citation>
    <scope>NUCLEOTIDE SEQUENCE [LARGE SCALE GENOMIC DNA]</scope>
    <source>
        <strain evidence="1 2">ZS02</strain>
    </source>
</reference>
<dbReference type="InterPro" id="IPR036105">
    <property type="entry name" value="DiNase_FeMo-co_biosyn_sf"/>
</dbReference>
<dbReference type="RefSeq" id="WP_076092805.1">
    <property type="nucleotide sequence ID" value="NZ_MTHD01000002.1"/>
</dbReference>
<keyword evidence="2" id="KW-1185">Reference proteome</keyword>
<comment type="caution">
    <text evidence="1">The sequence shown here is derived from an EMBL/GenBank/DDBJ whole genome shotgun (WGS) entry which is preliminary data.</text>
</comment>
<accession>A0A1R1I773</accession>
<protein>
    <recommendedName>
        <fullName evidence="3">Dinitrogenase iron-molybdenum cofactor biosynthesis domain-containing protein</fullName>
    </recommendedName>
</protein>
<sequence>MKIAIATKDFTAVSGHAGQCRHWLIYDLTEHRSSQLLPPPLRVDLDKDEVLHVFEDNRPHPLDGIAIAVCASAGDGFIRHMRKRGCDVLLTGESDPSLAITRILAGEALPDPRFDITTSLCKLRDLFSRH</sequence>
<gene>
    <name evidence="1" type="ORF">BJN45_05115</name>
</gene>
<dbReference type="SUPFAM" id="SSF53146">
    <property type="entry name" value="Nitrogenase accessory factor-like"/>
    <property type="match status" value="1"/>
</dbReference>
<dbReference type="EMBL" id="MTHD01000002">
    <property type="protein sequence ID" value="OMG54606.1"/>
    <property type="molecule type" value="Genomic_DNA"/>
</dbReference>
<evidence type="ECO:0000313" key="2">
    <source>
        <dbReference type="Proteomes" id="UP000187526"/>
    </source>
</evidence>
<dbReference type="Gene3D" id="3.30.420.130">
    <property type="entry name" value="Dinitrogenase iron-molybdenum cofactor biosynthesis domain"/>
    <property type="match status" value="1"/>
</dbReference>
<evidence type="ECO:0000313" key="1">
    <source>
        <dbReference type="EMBL" id="OMG54606.1"/>
    </source>
</evidence>
<dbReference type="OrthoDB" id="9797941at2"/>
<dbReference type="Proteomes" id="UP000187526">
    <property type="component" value="Unassembled WGS sequence"/>
</dbReference>
<dbReference type="STRING" id="418702.BJN45_05115"/>
<evidence type="ECO:0008006" key="3">
    <source>
        <dbReference type="Google" id="ProtNLM"/>
    </source>
</evidence>
<name>A0A1R1I773_9RHOO</name>